<keyword evidence="1" id="KW-0472">Membrane</keyword>
<feature type="transmembrane region" description="Helical" evidence="1">
    <location>
        <begin position="7"/>
        <end position="30"/>
    </location>
</feature>
<keyword evidence="3" id="KW-1185">Reference proteome</keyword>
<gene>
    <name evidence="2" type="ORF">BG844_04680</name>
</gene>
<organism evidence="2 3">
    <name type="scientific">Couchioplanes caeruleus subsp. caeruleus</name>
    <dbReference type="NCBI Taxonomy" id="56427"/>
    <lineage>
        <taxon>Bacteria</taxon>
        <taxon>Bacillati</taxon>
        <taxon>Actinomycetota</taxon>
        <taxon>Actinomycetes</taxon>
        <taxon>Micromonosporales</taxon>
        <taxon>Micromonosporaceae</taxon>
        <taxon>Couchioplanes</taxon>
    </lineage>
</organism>
<name>A0A1K0FRS8_9ACTN</name>
<reference evidence="2 3" key="1">
    <citation type="submission" date="2016-09" db="EMBL/GenBank/DDBJ databases">
        <title>Couchioplanes caeruleus draft genome sequence.</title>
        <authorList>
            <person name="Sheehan J."/>
            <person name="Caffrey P."/>
        </authorList>
    </citation>
    <scope>NUCLEOTIDE SEQUENCE [LARGE SCALE GENOMIC DNA]</scope>
    <source>
        <strain evidence="2 3">DSM 43634</strain>
    </source>
</reference>
<accession>A0A1K0FRS8</accession>
<proteinExistence type="predicted"/>
<comment type="caution">
    <text evidence="2">The sequence shown here is derived from an EMBL/GenBank/DDBJ whole genome shotgun (WGS) entry which is preliminary data.</text>
</comment>
<evidence type="ECO:0000313" key="2">
    <source>
        <dbReference type="EMBL" id="OJF15400.1"/>
    </source>
</evidence>
<sequence>MIPQNPTAVGVVVSTTIKAVLVAIAALNILPLDDDQIAAVTLALAAVADLAVYFGWVKPRVDGQVATALATPPPAIPPRPGRSRNDI</sequence>
<dbReference type="RefSeq" id="WP_211277689.1">
    <property type="nucleotide sequence ID" value="NZ_MEIA01000056.1"/>
</dbReference>
<evidence type="ECO:0000313" key="3">
    <source>
        <dbReference type="Proteomes" id="UP000182486"/>
    </source>
</evidence>
<keyword evidence="1" id="KW-0812">Transmembrane</keyword>
<evidence type="ECO:0000256" key="1">
    <source>
        <dbReference type="SAM" id="Phobius"/>
    </source>
</evidence>
<protein>
    <submittedName>
        <fullName evidence="2">Uncharacterized protein</fullName>
    </submittedName>
</protein>
<feature type="transmembrane region" description="Helical" evidence="1">
    <location>
        <begin position="36"/>
        <end position="56"/>
    </location>
</feature>
<dbReference type="Proteomes" id="UP000182486">
    <property type="component" value="Unassembled WGS sequence"/>
</dbReference>
<dbReference type="AlphaFoldDB" id="A0A1K0FRS8"/>
<dbReference type="EMBL" id="MEIA01000056">
    <property type="protein sequence ID" value="OJF15400.1"/>
    <property type="molecule type" value="Genomic_DNA"/>
</dbReference>
<keyword evidence="1" id="KW-1133">Transmembrane helix</keyword>